<keyword evidence="3" id="KW-1185">Reference proteome</keyword>
<evidence type="ECO:0000313" key="2">
    <source>
        <dbReference type="EMBL" id="SDU68036.1"/>
    </source>
</evidence>
<feature type="transmembrane region" description="Helical" evidence="1">
    <location>
        <begin position="70"/>
        <end position="93"/>
    </location>
</feature>
<keyword evidence="1" id="KW-0812">Transmembrane</keyword>
<keyword evidence="1" id="KW-0472">Membrane</keyword>
<organism evidence="2 3">
    <name type="scientific">Desulfobacula phenolica</name>
    <dbReference type="NCBI Taxonomy" id="90732"/>
    <lineage>
        <taxon>Bacteria</taxon>
        <taxon>Pseudomonadati</taxon>
        <taxon>Thermodesulfobacteriota</taxon>
        <taxon>Desulfobacteria</taxon>
        <taxon>Desulfobacterales</taxon>
        <taxon>Desulfobacteraceae</taxon>
        <taxon>Desulfobacula</taxon>
    </lineage>
</organism>
<accession>A0A1H2KI01</accession>
<gene>
    <name evidence="2" type="ORF">SAMN04487931_1511</name>
</gene>
<dbReference type="Proteomes" id="UP000199608">
    <property type="component" value="Unassembled WGS sequence"/>
</dbReference>
<keyword evidence="1" id="KW-1133">Transmembrane helix</keyword>
<evidence type="ECO:0000313" key="3">
    <source>
        <dbReference type="Proteomes" id="UP000199608"/>
    </source>
</evidence>
<dbReference type="EMBL" id="FNLL01000051">
    <property type="protein sequence ID" value="SDU68036.1"/>
    <property type="molecule type" value="Genomic_DNA"/>
</dbReference>
<protein>
    <submittedName>
        <fullName evidence="2">Uncharacterized protein</fullName>
    </submittedName>
</protein>
<proteinExistence type="predicted"/>
<dbReference type="AlphaFoldDB" id="A0A1H2KI01"/>
<evidence type="ECO:0000256" key="1">
    <source>
        <dbReference type="SAM" id="Phobius"/>
    </source>
</evidence>
<dbReference type="RefSeq" id="WP_092238858.1">
    <property type="nucleotide sequence ID" value="NZ_FNLL01000051.1"/>
</dbReference>
<feature type="transmembrane region" description="Helical" evidence="1">
    <location>
        <begin position="12"/>
        <end position="33"/>
    </location>
</feature>
<sequence length="99" mass="10657">MSNRITPIKKTVYGFVIAAILVLVNSGVAITSLSKSSKVISKLATIQNIDERNEITRNLIQFQANANKKLIISSITSVAVILLTGTMIGRALIATEKKS</sequence>
<name>A0A1H2KI01_9BACT</name>
<reference evidence="3" key="1">
    <citation type="submission" date="2016-10" db="EMBL/GenBank/DDBJ databases">
        <authorList>
            <person name="Varghese N."/>
            <person name="Submissions S."/>
        </authorList>
    </citation>
    <scope>NUCLEOTIDE SEQUENCE [LARGE SCALE GENOMIC DNA]</scope>
    <source>
        <strain evidence="3">DSM 3384</strain>
    </source>
</reference>